<dbReference type="PANTHER" id="PTHR36110:SF4">
    <property type="entry name" value="RING-CLEAVING DIOXYGENASE MHQA-RELATED"/>
    <property type="match status" value="1"/>
</dbReference>
<evidence type="ECO:0000313" key="3">
    <source>
        <dbReference type="Proteomes" id="UP000017819"/>
    </source>
</evidence>
<accession>V4REN7</accession>
<feature type="domain" description="VOC" evidence="1">
    <location>
        <begin position="213"/>
        <end position="338"/>
    </location>
</feature>
<dbReference type="Pfam" id="PF00903">
    <property type="entry name" value="Glyoxalase"/>
    <property type="match status" value="2"/>
</dbReference>
<dbReference type="InterPro" id="IPR037523">
    <property type="entry name" value="VOC_core"/>
</dbReference>
<comment type="caution">
    <text evidence="2">The sequence shown here is derived from an EMBL/GenBank/DDBJ whole genome shotgun (WGS) entry which is preliminary data.</text>
</comment>
<dbReference type="Proteomes" id="UP000017819">
    <property type="component" value="Unassembled WGS sequence"/>
</dbReference>
<proteinExistence type="predicted"/>
<dbReference type="eggNOG" id="COG0346">
    <property type="taxonomic scope" value="Bacteria"/>
</dbReference>
<dbReference type="SUPFAM" id="SSF54593">
    <property type="entry name" value="Glyoxalase/Bleomycin resistance protein/Dihydroxybiphenyl dioxygenase"/>
    <property type="match status" value="1"/>
</dbReference>
<dbReference type="PANTHER" id="PTHR36110">
    <property type="entry name" value="RING-CLEAVING DIOXYGENASE MHQE-RELATED"/>
    <property type="match status" value="1"/>
</dbReference>
<organism evidence="2 3">
    <name type="scientific">Lutibaculum baratangense AMV1</name>
    <dbReference type="NCBI Taxonomy" id="631454"/>
    <lineage>
        <taxon>Bacteria</taxon>
        <taxon>Pseudomonadati</taxon>
        <taxon>Pseudomonadota</taxon>
        <taxon>Alphaproteobacteria</taxon>
        <taxon>Hyphomicrobiales</taxon>
        <taxon>Tepidamorphaceae</taxon>
        <taxon>Lutibaculum</taxon>
    </lineage>
</organism>
<dbReference type="CDD" id="cd08347">
    <property type="entry name" value="PcpA_C_like"/>
    <property type="match status" value="1"/>
</dbReference>
<reference evidence="2 3" key="1">
    <citation type="journal article" date="2014" name="Genome Announc.">
        <title>Draft Genome Sequence of Lutibaculum baratangense Strain AMV1T, Isolated from a Mud Volcano in Andamans, India.</title>
        <authorList>
            <person name="Singh A."/>
            <person name="Sreenivas A."/>
            <person name="Sathyanarayana Reddy G."/>
            <person name="Pinnaka A.K."/>
            <person name="Shivaji S."/>
        </authorList>
    </citation>
    <scope>NUCLEOTIDE SEQUENCE [LARGE SCALE GENOMIC DNA]</scope>
    <source>
        <strain evidence="2 3">AMV1</strain>
    </source>
</reference>
<dbReference type="InterPro" id="IPR052537">
    <property type="entry name" value="Extradiol_RC_dioxygenase"/>
</dbReference>
<evidence type="ECO:0000259" key="1">
    <source>
        <dbReference type="PROSITE" id="PS51819"/>
    </source>
</evidence>
<dbReference type="InterPro" id="IPR029068">
    <property type="entry name" value="Glyas_Bleomycin-R_OHBP_Dase"/>
</dbReference>
<dbReference type="EMBL" id="AWXZ01000037">
    <property type="protein sequence ID" value="ESR23844.1"/>
    <property type="molecule type" value="Genomic_DNA"/>
</dbReference>
<keyword evidence="3" id="KW-1185">Reference proteome</keyword>
<feature type="domain" description="VOC" evidence="1">
    <location>
        <begin position="65"/>
        <end position="191"/>
    </location>
</feature>
<dbReference type="STRING" id="631454.N177_2789"/>
<dbReference type="InterPro" id="IPR004360">
    <property type="entry name" value="Glyas_Fos-R_dOase_dom"/>
</dbReference>
<dbReference type="Gene3D" id="3.10.180.10">
    <property type="entry name" value="2,3-Dihydroxybiphenyl 1,2-Dioxygenase, domain 1"/>
    <property type="match status" value="2"/>
</dbReference>
<evidence type="ECO:0000313" key="2">
    <source>
        <dbReference type="EMBL" id="ESR23844.1"/>
    </source>
</evidence>
<dbReference type="AlphaFoldDB" id="V4REN7"/>
<sequence length="378" mass="41541">MYRASTSPPPRRNRRAAANDLLSAAAVDRRAAEADIWHNACGQEASAPSAGRRRTTRSKTMQLKGIHHLTAVTADAGANFAFYTRTLGMRLVKKTVNQDDVTAYHLFYGDGAGSPGSDITFFDFGLAARERRGSRTVTRTAFRVGSPESLAWWEKRFAEHGVARGGIVERHGRQVLDFEDFEGQRLSLVDDGGRYEAHPWDKSPVPAEHQIKGLGPITMTVPALDPTDVVVKELMFMRAAGTYPDPEAPEHMVQVFEMGEGGPAAELHVAVRPDLEPARPGAGGVHHVAFRSDDADYDGWAERLKETRVPSSGKIDRFYFRSLYFREPNGVLFEIATDGPGFDADEPAETMGERLALPPFLEPRRAEIEAGLKPLATG</sequence>
<protein>
    <submittedName>
        <fullName evidence="2">Glyoxalase family protein</fullName>
    </submittedName>
</protein>
<dbReference type="PROSITE" id="PS51819">
    <property type="entry name" value="VOC"/>
    <property type="match status" value="2"/>
</dbReference>
<name>V4REN7_9HYPH</name>
<gene>
    <name evidence="2" type="ORF">N177_2789</name>
</gene>
<dbReference type="PATRIC" id="fig|631454.5.peg.2754"/>